<dbReference type="Proteomes" id="UP000342249">
    <property type="component" value="Unassembled WGS sequence"/>
</dbReference>
<dbReference type="EMBL" id="SPSF01000015">
    <property type="protein sequence ID" value="MPQ61472.1"/>
    <property type="molecule type" value="Genomic_DNA"/>
</dbReference>
<evidence type="ECO:0000313" key="2">
    <source>
        <dbReference type="EMBL" id="NNU76841.1"/>
    </source>
</evidence>
<reference evidence="2 4" key="2">
    <citation type="submission" date="2020-05" db="EMBL/GenBank/DDBJ databases">
        <title>Complete genome of Clostridium estertheticum subspecies estertheticum, isolated from Vacuum packed lamb meat from New Zealand imported to Switzerland.</title>
        <authorList>
            <person name="Wambui J."/>
            <person name="Stevens M.J.A."/>
            <person name="Stephan R."/>
        </authorList>
    </citation>
    <scope>NUCLEOTIDE SEQUENCE [LARGE SCALE GENOMIC DNA]</scope>
    <source>
        <strain evidence="2 4">CEST001</strain>
    </source>
</reference>
<dbReference type="GeneID" id="83591848"/>
<dbReference type="EMBL" id="JABEYB010000009">
    <property type="protein sequence ID" value="NNU76841.1"/>
    <property type="molecule type" value="Genomic_DNA"/>
</dbReference>
<protein>
    <submittedName>
        <fullName evidence="1">Uncharacterized protein</fullName>
    </submittedName>
</protein>
<comment type="caution">
    <text evidence="1">The sequence shown here is derived from an EMBL/GenBank/DDBJ whole genome shotgun (WGS) entry which is preliminary data.</text>
</comment>
<reference evidence="1 3" key="1">
    <citation type="journal article" date="2019" name="Lett. Appl. Microbiol.">
        <title>A case of 'blown pack' spoilage of vacuum-packaged pork likely associated with Clostridium estertheticum in Canada.</title>
        <authorList>
            <person name="Zhang P."/>
            <person name="Ward P."/>
            <person name="McMullen L.M."/>
            <person name="Yang X."/>
        </authorList>
    </citation>
    <scope>NUCLEOTIDE SEQUENCE [LARGE SCALE GENOMIC DNA]</scope>
    <source>
        <strain evidence="1 3">MA19</strain>
    </source>
</reference>
<evidence type="ECO:0000313" key="4">
    <source>
        <dbReference type="Proteomes" id="UP000531659"/>
    </source>
</evidence>
<dbReference type="RefSeq" id="WP_152750908.1">
    <property type="nucleotide sequence ID" value="NZ_CP077610.1"/>
</dbReference>
<evidence type="ECO:0000313" key="1">
    <source>
        <dbReference type="EMBL" id="MPQ61472.1"/>
    </source>
</evidence>
<organism evidence="1 3">
    <name type="scientific">Clostridium estertheticum</name>
    <dbReference type="NCBI Taxonomy" id="238834"/>
    <lineage>
        <taxon>Bacteria</taxon>
        <taxon>Bacillati</taxon>
        <taxon>Bacillota</taxon>
        <taxon>Clostridia</taxon>
        <taxon>Eubacteriales</taxon>
        <taxon>Clostridiaceae</taxon>
        <taxon>Clostridium</taxon>
    </lineage>
</organism>
<dbReference type="AlphaFoldDB" id="A0A5N7IKI1"/>
<gene>
    <name evidence="1" type="ORF">E4V82_05025</name>
    <name evidence="2" type="ORF">HLQ16_12930</name>
</gene>
<dbReference type="Proteomes" id="UP000531659">
    <property type="component" value="Unassembled WGS sequence"/>
</dbReference>
<proteinExistence type="predicted"/>
<evidence type="ECO:0000313" key="3">
    <source>
        <dbReference type="Proteomes" id="UP000342249"/>
    </source>
</evidence>
<name>A0A5N7IKI1_9CLOT</name>
<sequence length="84" mass="9239">MNDRLNSKPITFDHPEKLTEGVSLVEGDVTAKSFINEVDGHVTSNIVIENKATGEIAKRDAVIGEIVEDEDEEVDSGEIERDDI</sequence>
<accession>A0A5N7IKI1</accession>